<keyword evidence="13 17" id="KW-0961">Cell wall biogenesis/degradation</keyword>
<dbReference type="Pfam" id="PF02673">
    <property type="entry name" value="BacA"/>
    <property type="match status" value="1"/>
</dbReference>
<gene>
    <name evidence="17" type="primary">uppP</name>
    <name evidence="18" type="ORF">A2311_03495</name>
</gene>
<evidence type="ECO:0000256" key="12">
    <source>
        <dbReference type="ARBA" id="ARBA00023251"/>
    </source>
</evidence>
<dbReference type="GO" id="GO:0005886">
    <property type="term" value="C:plasma membrane"/>
    <property type="evidence" value="ECO:0007669"/>
    <property type="project" value="UniProtKB-SubCell"/>
</dbReference>
<feature type="transmembrane region" description="Helical" evidence="17">
    <location>
        <begin position="168"/>
        <end position="187"/>
    </location>
</feature>
<dbReference type="GO" id="GO:0009252">
    <property type="term" value="P:peptidoglycan biosynthetic process"/>
    <property type="evidence" value="ECO:0007669"/>
    <property type="project" value="UniProtKB-KW"/>
</dbReference>
<dbReference type="AlphaFoldDB" id="A0A1F4TSM0"/>
<comment type="similarity">
    <text evidence="2 17">Belongs to the UppP family.</text>
</comment>
<feature type="transmembrane region" description="Helical" evidence="17">
    <location>
        <begin position="69"/>
        <end position="87"/>
    </location>
</feature>
<comment type="catalytic activity">
    <reaction evidence="16 17">
        <text>di-trans,octa-cis-undecaprenyl diphosphate + H2O = di-trans,octa-cis-undecaprenyl phosphate + phosphate + H(+)</text>
        <dbReference type="Rhea" id="RHEA:28094"/>
        <dbReference type="ChEBI" id="CHEBI:15377"/>
        <dbReference type="ChEBI" id="CHEBI:15378"/>
        <dbReference type="ChEBI" id="CHEBI:43474"/>
        <dbReference type="ChEBI" id="CHEBI:58405"/>
        <dbReference type="ChEBI" id="CHEBI:60392"/>
        <dbReference type="EC" id="3.6.1.27"/>
    </reaction>
</comment>
<keyword evidence="8 17" id="KW-0133">Cell shape</keyword>
<dbReference type="GO" id="GO:0071555">
    <property type="term" value="P:cell wall organization"/>
    <property type="evidence" value="ECO:0007669"/>
    <property type="project" value="UniProtKB-KW"/>
</dbReference>
<evidence type="ECO:0000256" key="3">
    <source>
        <dbReference type="ARBA" id="ARBA00012374"/>
    </source>
</evidence>
<evidence type="ECO:0000313" key="18">
    <source>
        <dbReference type="EMBL" id="OGC35627.1"/>
    </source>
</evidence>
<keyword evidence="7 17" id="KW-0378">Hydrolase</keyword>
<keyword evidence="12 17" id="KW-0046">Antibiotic resistance</keyword>
<keyword evidence="5 17" id="KW-1003">Cell membrane</keyword>
<keyword evidence="10 17" id="KW-1133">Transmembrane helix</keyword>
<protein>
    <recommendedName>
        <fullName evidence="4 17">Undecaprenyl-diphosphatase</fullName>
        <ecNumber evidence="3 17">3.6.1.27</ecNumber>
    </recommendedName>
    <alternativeName>
        <fullName evidence="15 17">Bacitracin resistance protein</fullName>
    </alternativeName>
    <alternativeName>
        <fullName evidence="14 17">Undecaprenyl pyrophosphate phosphatase</fullName>
    </alternativeName>
</protein>
<evidence type="ECO:0000256" key="9">
    <source>
        <dbReference type="ARBA" id="ARBA00022984"/>
    </source>
</evidence>
<dbReference type="STRING" id="1802583.A2311_03495"/>
<comment type="caution">
    <text evidence="18">The sequence shown here is derived from an EMBL/GenBank/DDBJ whole genome shotgun (WGS) entry which is preliminary data.</text>
</comment>
<evidence type="ECO:0000256" key="17">
    <source>
        <dbReference type="HAMAP-Rule" id="MF_01006"/>
    </source>
</evidence>
<dbReference type="Proteomes" id="UP000178951">
    <property type="component" value="Unassembled WGS sequence"/>
</dbReference>
<keyword evidence="11 17" id="KW-0472">Membrane</keyword>
<accession>A0A1F4TSM0</accession>
<evidence type="ECO:0000256" key="10">
    <source>
        <dbReference type="ARBA" id="ARBA00022989"/>
    </source>
</evidence>
<comment type="miscellaneous">
    <text evidence="17">Bacitracin is thought to be involved in the inhibition of peptidoglycan synthesis by sequestering undecaprenyl diphosphate, thereby reducing the pool of lipid carrier available.</text>
</comment>
<dbReference type="GO" id="GO:0008360">
    <property type="term" value="P:regulation of cell shape"/>
    <property type="evidence" value="ECO:0007669"/>
    <property type="project" value="UniProtKB-KW"/>
</dbReference>
<dbReference type="HAMAP" id="MF_01006">
    <property type="entry name" value="Undec_diphosphatase"/>
    <property type="match status" value="1"/>
</dbReference>
<proteinExistence type="inferred from homology"/>
<feature type="transmembrane region" description="Helical" evidence="17">
    <location>
        <begin position="199"/>
        <end position="222"/>
    </location>
</feature>
<evidence type="ECO:0000256" key="5">
    <source>
        <dbReference type="ARBA" id="ARBA00022475"/>
    </source>
</evidence>
<dbReference type="PANTHER" id="PTHR30622:SF4">
    <property type="entry name" value="UNDECAPRENYL-DIPHOSPHATASE"/>
    <property type="match status" value="1"/>
</dbReference>
<evidence type="ECO:0000256" key="16">
    <source>
        <dbReference type="ARBA" id="ARBA00047594"/>
    </source>
</evidence>
<evidence type="ECO:0000256" key="15">
    <source>
        <dbReference type="ARBA" id="ARBA00032932"/>
    </source>
</evidence>
<feature type="transmembrane region" description="Helical" evidence="17">
    <location>
        <begin position="93"/>
        <end position="114"/>
    </location>
</feature>
<dbReference type="GO" id="GO:0050380">
    <property type="term" value="F:undecaprenyl-diphosphatase activity"/>
    <property type="evidence" value="ECO:0007669"/>
    <property type="project" value="UniProtKB-UniRule"/>
</dbReference>
<evidence type="ECO:0000256" key="1">
    <source>
        <dbReference type="ARBA" id="ARBA00004651"/>
    </source>
</evidence>
<evidence type="ECO:0000256" key="7">
    <source>
        <dbReference type="ARBA" id="ARBA00022801"/>
    </source>
</evidence>
<keyword evidence="9 17" id="KW-0573">Peptidoglycan synthesis</keyword>
<feature type="transmembrane region" description="Helical" evidence="17">
    <location>
        <begin position="37"/>
        <end position="57"/>
    </location>
</feature>
<name>A0A1F4TSM0_UNCSA</name>
<evidence type="ECO:0000313" key="19">
    <source>
        <dbReference type="Proteomes" id="UP000178951"/>
    </source>
</evidence>
<dbReference type="PANTHER" id="PTHR30622">
    <property type="entry name" value="UNDECAPRENYL-DIPHOSPHATASE"/>
    <property type="match status" value="1"/>
</dbReference>
<feature type="transmembrane region" description="Helical" evidence="17">
    <location>
        <begin position="126"/>
        <end position="148"/>
    </location>
</feature>
<feature type="transmembrane region" description="Helical" evidence="17">
    <location>
        <begin position="234"/>
        <end position="250"/>
    </location>
</feature>
<comment type="subcellular location">
    <subcellularLocation>
        <location evidence="1 17">Cell membrane</location>
        <topology evidence="1 17">Multi-pass membrane protein</topology>
    </subcellularLocation>
</comment>
<dbReference type="GO" id="GO:0046677">
    <property type="term" value="P:response to antibiotic"/>
    <property type="evidence" value="ECO:0007669"/>
    <property type="project" value="UniProtKB-UniRule"/>
</dbReference>
<dbReference type="EMBL" id="MEUF01000023">
    <property type="protein sequence ID" value="OGC35627.1"/>
    <property type="molecule type" value="Genomic_DNA"/>
</dbReference>
<organism evidence="18 19">
    <name type="scientific">candidate division WOR-1 bacterium RIFOXYB2_FULL_48_7</name>
    <dbReference type="NCBI Taxonomy" id="1802583"/>
    <lineage>
        <taxon>Bacteria</taxon>
        <taxon>Bacillati</taxon>
        <taxon>Saganbacteria</taxon>
    </lineage>
</organism>
<evidence type="ECO:0000256" key="6">
    <source>
        <dbReference type="ARBA" id="ARBA00022692"/>
    </source>
</evidence>
<evidence type="ECO:0000256" key="11">
    <source>
        <dbReference type="ARBA" id="ARBA00023136"/>
    </source>
</evidence>
<evidence type="ECO:0000256" key="2">
    <source>
        <dbReference type="ARBA" id="ARBA00010621"/>
    </source>
</evidence>
<reference evidence="18 19" key="1">
    <citation type="journal article" date="2016" name="Nat. Commun.">
        <title>Thousands of microbial genomes shed light on interconnected biogeochemical processes in an aquifer system.</title>
        <authorList>
            <person name="Anantharaman K."/>
            <person name="Brown C.T."/>
            <person name="Hug L.A."/>
            <person name="Sharon I."/>
            <person name="Castelle C.J."/>
            <person name="Probst A.J."/>
            <person name="Thomas B.C."/>
            <person name="Singh A."/>
            <person name="Wilkins M.J."/>
            <person name="Karaoz U."/>
            <person name="Brodie E.L."/>
            <person name="Williams K.H."/>
            <person name="Hubbard S.S."/>
            <person name="Banfield J.F."/>
        </authorList>
    </citation>
    <scope>NUCLEOTIDE SEQUENCE [LARGE SCALE GENOMIC DNA]</scope>
</reference>
<comment type="function">
    <text evidence="17">Catalyzes the dephosphorylation of undecaprenyl diphosphate (UPP). Confers resistance to bacitracin.</text>
</comment>
<evidence type="ECO:0000256" key="14">
    <source>
        <dbReference type="ARBA" id="ARBA00032707"/>
    </source>
</evidence>
<evidence type="ECO:0000256" key="4">
    <source>
        <dbReference type="ARBA" id="ARBA00021581"/>
    </source>
</evidence>
<evidence type="ECO:0000256" key="13">
    <source>
        <dbReference type="ARBA" id="ARBA00023316"/>
    </source>
</evidence>
<keyword evidence="6 17" id="KW-0812">Transmembrane</keyword>
<dbReference type="EC" id="3.6.1.27" evidence="3 17"/>
<evidence type="ECO:0000256" key="8">
    <source>
        <dbReference type="ARBA" id="ARBA00022960"/>
    </source>
</evidence>
<dbReference type="InterPro" id="IPR003824">
    <property type="entry name" value="UppP"/>
</dbReference>
<sequence>MEYFVLGIVQGLTEFLPVSSQGHLLIFERLFNLQVNIAFDTVVHLGTALAAIVYFWRDIWELLTVKHRLLGLVMVSTAITGVLGVAFKDYFEALFANFFFVGPFFVLTGLLIMAGEKLGKGNRGEAKFNFIDAAIIGLAQGAAIVPSLSRSGTTIAAALACNLERDLAARFSFLISIPAILGAGLLQSKAIIKTGTIGLGAWPLILGFTASFISGLLAIRIFMELVRRASLRWFAYYCLALGIVLLLWQIR</sequence>